<dbReference type="SUPFAM" id="SSF48498">
    <property type="entry name" value="Tetracyclin repressor-like, C-terminal domain"/>
    <property type="match status" value="1"/>
</dbReference>
<dbReference type="EMBL" id="JAEMWU010000001">
    <property type="protein sequence ID" value="MBN8205555.1"/>
    <property type="molecule type" value="Genomic_DNA"/>
</dbReference>
<gene>
    <name evidence="6" type="ORF">JF543_06225</name>
</gene>
<protein>
    <submittedName>
        <fullName evidence="6">TetR/AcrR family transcriptional regulator</fullName>
    </submittedName>
</protein>
<name>A0A939DUP2_9MICO</name>
<dbReference type="InterPro" id="IPR036271">
    <property type="entry name" value="Tet_transcr_reg_TetR-rel_C_sf"/>
</dbReference>
<dbReference type="InterPro" id="IPR050109">
    <property type="entry name" value="HTH-type_TetR-like_transc_reg"/>
</dbReference>
<dbReference type="PROSITE" id="PS50977">
    <property type="entry name" value="HTH_TETR_2"/>
    <property type="match status" value="1"/>
</dbReference>
<sequence>MSARREQILDVAERVLEDVGADRFGIGELARALDIKPPSLYKHFRGLDAIVHALISRGFVRLGVALEGADGLAGFAEVYRAQALAAPQLYCLMTQHPLDRTQLEPGAEERAMRALLDLFGESVQDHPRARAAWAFAHGLVALEIAQRFPPGADPGPSWAVLVSSLAPRHASPAG</sequence>
<keyword evidence="3" id="KW-0804">Transcription</keyword>
<dbReference type="Gene3D" id="1.10.10.60">
    <property type="entry name" value="Homeodomain-like"/>
    <property type="match status" value="1"/>
</dbReference>
<comment type="caution">
    <text evidence="6">The sequence shown here is derived from an EMBL/GenBank/DDBJ whole genome shotgun (WGS) entry which is preliminary data.</text>
</comment>
<dbReference type="SUPFAM" id="SSF46689">
    <property type="entry name" value="Homeodomain-like"/>
    <property type="match status" value="1"/>
</dbReference>
<dbReference type="Proteomes" id="UP000664385">
    <property type="component" value="Unassembled WGS sequence"/>
</dbReference>
<dbReference type="InterPro" id="IPR009057">
    <property type="entry name" value="Homeodomain-like_sf"/>
</dbReference>
<keyword evidence="2 4" id="KW-0238">DNA-binding</keyword>
<evidence type="ECO:0000259" key="5">
    <source>
        <dbReference type="PROSITE" id="PS50977"/>
    </source>
</evidence>
<dbReference type="InterPro" id="IPR001647">
    <property type="entry name" value="HTH_TetR"/>
</dbReference>
<dbReference type="GO" id="GO:0000976">
    <property type="term" value="F:transcription cis-regulatory region binding"/>
    <property type="evidence" value="ECO:0007669"/>
    <property type="project" value="TreeGrafter"/>
</dbReference>
<keyword evidence="1" id="KW-0805">Transcription regulation</keyword>
<evidence type="ECO:0000256" key="4">
    <source>
        <dbReference type="PROSITE-ProRule" id="PRU00335"/>
    </source>
</evidence>
<dbReference type="Gene3D" id="1.10.357.10">
    <property type="entry name" value="Tetracycline Repressor, domain 2"/>
    <property type="match status" value="1"/>
</dbReference>
<organism evidence="6 7">
    <name type="scientific">Microbacterium esteraromaticum</name>
    <dbReference type="NCBI Taxonomy" id="57043"/>
    <lineage>
        <taxon>Bacteria</taxon>
        <taxon>Bacillati</taxon>
        <taxon>Actinomycetota</taxon>
        <taxon>Actinomycetes</taxon>
        <taxon>Micrococcales</taxon>
        <taxon>Microbacteriaceae</taxon>
        <taxon>Microbacterium</taxon>
    </lineage>
</organism>
<dbReference type="Pfam" id="PF00440">
    <property type="entry name" value="TetR_N"/>
    <property type="match status" value="1"/>
</dbReference>
<evidence type="ECO:0000256" key="2">
    <source>
        <dbReference type="ARBA" id="ARBA00023125"/>
    </source>
</evidence>
<dbReference type="RefSeq" id="WP_206550239.1">
    <property type="nucleotide sequence ID" value="NZ_CP063379.1"/>
</dbReference>
<dbReference type="GO" id="GO:0003700">
    <property type="term" value="F:DNA-binding transcription factor activity"/>
    <property type="evidence" value="ECO:0007669"/>
    <property type="project" value="TreeGrafter"/>
</dbReference>
<reference evidence="6" key="1">
    <citation type="submission" date="2020-12" db="EMBL/GenBank/DDBJ databases">
        <title>PHA producing bacteria isolated from mangrove.</title>
        <authorList>
            <person name="Zheng W."/>
            <person name="Yu S."/>
            <person name="Huang Y."/>
        </authorList>
    </citation>
    <scope>NUCLEOTIDE SEQUENCE</scope>
    <source>
        <strain evidence="6">GN8-5</strain>
    </source>
</reference>
<feature type="domain" description="HTH tetR-type" evidence="5">
    <location>
        <begin position="2"/>
        <end position="62"/>
    </location>
</feature>
<dbReference type="AlphaFoldDB" id="A0A939DUP2"/>
<dbReference type="PANTHER" id="PTHR30055">
    <property type="entry name" value="HTH-TYPE TRANSCRIPTIONAL REGULATOR RUTR"/>
    <property type="match status" value="1"/>
</dbReference>
<feature type="DNA-binding region" description="H-T-H motif" evidence="4">
    <location>
        <begin position="25"/>
        <end position="44"/>
    </location>
</feature>
<evidence type="ECO:0000256" key="1">
    <source>
        <dbReference type="ARBA" id="ARBA00023015"/>
    </source>
</evidence>
<evidence type="ECO:0000313" key="6">
    <source>
        <dbReference type="EMBL" id="MBN8205555.1"/>
    </source>
</evidence>
<dbReference type="Pfam" id="PF13305">
    <property type="entry name" value="TetR_C_33"/>
    <property type="match status" value="1"/>
</dbReference>
<dbReference type="InterPro" id="IPR025996">
    <property type="entry name" value="MT1864/Rv1816-like_C"/>
</dbReference>
<evidence type="ECO:0000313" key="7">
    <source>
        <dbReference type="Proteomes" id="UP000664385"/>
    </source>
</evidence>
<accession>A0A939DUP2</accession>
<evidence type="ECO:0000256" key="3">
    <source>
        <dbReference type="ARBA" id="ARBA00023163"/>
    </source>
</evidence>
<proteinExistence type="predicted"/>
<dbReference type="PANTHER" id="PTHR30055:SF239">
    <property type="entry name" value="TRANSCRIPTIONAL REGULATORY PROTEIN"/>
    <property type="match status" value="1"/>
</dbReference>